<proteinExistence type="predicted"/>
<dbReference type="InParanoid" id="A0A0C3A683"/>
<evidence type="ECO:0000313" key="2">
    <source>
        <dbReference type="Proteomes" id="UP000053989"/>
    </source>
</evidence>
<gene>
    <name evidence="1" type="ORF">SCLCIDRAFT_1217008</name>
</gene>
<sequence>MGGDLLIDWLDAAGRRCWVASWSTVDPTQLCNQIQRPPDGTGRAEGHYVDISHDTHGRGPLVRSYGVVGPSFSLTWKHDGICHPTVASRLGDCNN</sequence>
<dbReference type="HOGENOM" id="CLU_2378543_0_0_1"/>
<organism evidence="1 2">
    <name type="scientific">Scleroderma citrinum Foug A</name>
    <dbReference type="NCBI Taxonomy" id="1036808"/>
    <lineage>
        <taxon>Eukaryota</taxon>
        <taxon>Fungi</taxon>
        <taxon>Dikarya</taxon>
        <taxon>Basidiomycota</taxon>
        <taxon>Agaricomycotina</taxon>
        <taxon>Agaricomycetes</taxon>
        <taxon>Agaricomycetidae</taxon>
        <taxon>Boletales</taxon>
        <taxon>Sclerodermatineae</taxon>
        <taxon>Sclerodermataceae</taxon>
        <taxon>Scleroderma</taxon>
    </lineage>
</organism>
<name>A0A0C3A683_9AGAM</name>
<reference evidence="1 2" key="1">
    <citation type="submission" date="2014-04" db="EMBL/GenBank/DDBJ databases">
        <authorList>
            <consortium name="DOE Joint Genome Institute"/>
            <person name="Kuo A."/>
            <person name="Kohler A."/>
            <person name="Nagy L.G."/>
            <person name="Floudas D."/>
            <person name="Copeland A."/>
            <person name="Barry K.W."/>
            <person name="Cichocki N."/>
            <person name="Veneault-Fourrey C."/>
            <person name="LaButti K."/>
            <person name="Lindquist E.A."/>
            <person name="Lipzen A."/>
            <person name="Lundell T."/>
            <person name="Morin E."/>
            <person name="Murat C."/>
            <person name="Sun H."/>
            <person name="Tunlid A."/>
            <person name="Henrissat B."/>
            <person name="Grigoriev I.V."/>
            <person name="Hibbett D.S."/>
            <person name="Martin F."/>
            <person name="Nordberg H.P."/>
            <person name="Cantor M.N."/>
            <person name="Hua S.X."/>
        </authorList>
    </citation>
    <scope>NUCLEOTIDE SEQUENCE [LARGE SCALE GENOMIC DNA]</scope>
    <source>
        <strain evidence="1 2">Foug A</strain>
    </source>
</reference>
<accession>A0A0C3A683</accession>
<evidence type="ECO:0000313" key="1">
    <source>
        <dbReference type="EMBL" id="KIM60242.1"/>
    </source>
</evidence>
<protein>
    <submittedName>
        <fullName evidence="1">Uncharacterized protein</fullName>
    </submittedName>
</protein>
<dbReference type="EMBL" id="KN822064">
    <property type="protein sequence ID" value="KIM60242.1"/>
    <property type="molecule type" value="Genomic_DNA"/>
</dbReference>
<reference evidence="2" key="2">
    <citation type="submission" date="2015-01" db="EMBL/GenBank/DDBJ databases">
        <title>Evolutionary Origins and Diversification of the Mycorrhizal Mutualists.</title>
        <authorList>
            <consortium name="DOE Joint Genome Institute"/>
            <consortium name="Mycorrhizal Genomics Consortium"/>
            <person name="Kohler A."/>
            <person name="Kuo A."/>
            <person name="Nagy L.G."/>
            <person name="Floudas D."/>
            <person name="Copeland A."/>
            <person name="Barry K.W."/>
            <person name="Cichocki N."/>
            <person name="Veneault-Fourrey C."/>
            <person name="LaButti K."/>
            <person name="Lindquist E.A."/>
            <person name="Lipzen A."/>
            <person name="Lundell T."/>
            <person name="Morin E."/>
            <person name="Murat C."/>
            <person name="Riley R."/>
            <person name="Ohm R."/>
            <person name="Sun H."/>
            <person name="Tunlid A."/>
            <person name="Henrissat B."/>
            <person name="Grigoriev I.V."/>
            <person name="Hibbett D.S."/>
            <person name="Martin F."/>
        </authorList>
    </citation>
    <scope>NUCLEOTIDE SEQUENCE [LARGE SCALE GENOMIC DNA]</scope>
    <source>
        <strain evidence="2">Foug A</strain>
    </source>
</reference>
<feature type="non-terminal residue" evidence="1">
    <location>
        <position position="95"/>
    </location>
</feature>
<keyword evidence="2" id="KW-1185">Reference proteome</keyword>
<dbReference type="Proteomes" id="UP000053989">
    <property type="component" value="Unassembled WGS sequence"/>
</dbReference>
<dbReference type="AlphaFoldDB" id="A0A0C3A683"/>